<keyword evidence="2" id="KW-1133">Transmembrane helix</keyword>
<feature type="region of interest" description="Disordered" evidence="1">
    <location>
        <begin position="1"/>
        <end position="41"/>
    </location>
</feature>
<evidence type="ECO:0000256" key="1">
    <source>
        <dbReference type="SAM" id="MobiDB-lite"/>
    </source>
</evidence>
<accession>A0ABQ6WIK2</accession>
<name>A0ABQ6WIK2_9EURO</name>
<reference evidence="3 4" key="1">
    <citation type="submission" date="2019-04" db="EMBL/GenBank/DDBJ databases">
        <authorList>
            <consortium name="DOE Joint Genome Institute"/>
            <person name="Mondo S."/>
            <person name="Kjaerbolling I."/>
            <person name="Vesth T."/>
            <person name="Frisvad J.C."/>
            <person name="Nybo J.L."/>
            <person name="Theobald S."/>
            <person name="Kildgaard S."/>
            <person name="Isbrandt T."/>
            <person name="Kuo A."/>
            <person name="Sato A."/>
            <person name="Lyhne E.K."/>
            <person name="Kogle M.E."/>
            <person name="Wiebenga A."/>
            <person name="Kun R.S."/>
            <person name="Lubbers R.J."/>
            <person name="Makela M.R."/>
            <person name="Barry K."/>
            <person name="Chovatia M."/>
            <person name="Clum A."/>
            <person name="Daum C."/>
            <person name="Haridas S."/>
            <person name="He G."/>
            <person name="LaButti K."/>
            <person name="Lipzen A."/>
            <person name="Riley R."/>
            <person name="Salamov A."/>
            <person name="Simmons B.A."/>
            <person name="Magnuson J.K."/>
            <person name="Henrissat B."/>
            <person name="Mortensen U.H."/>
            <person name="Larsen T.O."/>
            <person name="Devries R.P."/>
            <person name="Grigoriev I.V."/>
            <person name="Machida M."/>
            <person name="Baker S.E."/>
            <person name="Andersen M.R."/>
            <person name="Cantor M.N."/>
            <person name="Hua S.X."/>
        </authorList>
    </citation>
    <scope>NUCLEOTIDE SEQUENCE [LARGE SCALE GENOMIC DNA]</scope>
    <source>
        <strain evidence="3 4">CBS 117616</strain>
    </source>
</reference>
<organism evidence="3 4">
    <name type="scientific">Aspergillus pseudocaelatus</name>
    <dbReference type="NCBI Taxonomy" id="1825620"/>
    <lineage>
        <taxon>Eukaryota</taxon>
        <taxon>Fungi</taxon>
        <taxon>Dikarya</taxon>
        <taxon>Ascomycota</taxon>
        <taxon>Pezizomycotina</taxon>
        <taxon>Eurotiomycetes</taxon>
        <taxon>Eurotiomycetidae</taxon>
        <taxon>Eurotiales</taxon>
        <taxon>Aspergillaceae</taxon>
        <taxon>Aspergillus</taxon>
        <taxon>Aspergillus subgen. Circumdati</taxon>
    </lineage>
</organism>
<evidence type="ECO:0000313" key="3">
    <source>
        <dbReference type="EMBL" id="KAE8416954.1"/>
    </source>
</evidence>
<feature type="compositionally biased region" description="Polar residues" evidence="1">
    <location>
        <begin position="21"/>
        <end position="30"/>
    </location>
</feature>
<feature type="transmembrane region" description="Helical" evidence="2">
    <location>
        <begin position="74"/>
        <end position="93"/>
    </location>
</feature>
<dbReference type="Proteomes" id="UP000325395">
    <property type="component" value="Unassembled WGS sequence"/>
</dbReference>
<evidence type="ECO:0000256" key="2">
    <source>
        <dbReference type="SAM" id="Phobius"/>
    </source>
</evidence>
<keyword evidence="2" id="KW-0472">Membrane</keyword>
<dbReference type="EMBL" id="ML735744">
    <property type="protein sequence ID" value="KAE8416954.1"/>
    <property type="molecule type" value="Genomic_DNA"/>
</dbReference>
<evidence type="ECO:0000313" key="4">
    <source>
        <dbReference type="Proteomes" id="UP000325395"/>
    </source>
</evidence>
<gene>
    <name evidence="3" type="ORF">BDV36DRAFT_258371</name>
</gene>
<keyword evidence="4" id="KW-1185">Reference proteome</keyword>
<proteinExistence type="predicted"/>
<keyword evidence="2" id="KW-0812">Transmembrane</keyword>
<protein>
    <submittedName>
        <fullName evidence="3">Uncharacterized protein</fullName>
    </submittedName>
</protein>
<sequence>MKRKIPLLQEKPKLHSPDPSKLNTNHPTSNKHSHSDADSISGSDTLKGSLARFPPKLNAIAFLACGVFGRVGNWAGACICFVLFLGGCGCFWVV</sequence>